<dbReference type="AlphaFoldDB" id="A0A834RBG5"/>
<dbReference type="InterPro" id="IPR011009">
    <property type="entry name" value="Kinase-like_dom_sf"/>
</dbReference>
<keyword evidence="2 8" id="KW-0723">Serine/threonine-protein kinase</keyword>
<dbReference type="PROSITE" id="PS00108">
    <property type="entry name" value="PROTEIN_KINASE_ST"/>
    <property type="match status" value="1"/>
</dbReference>
<dbReference type="EnsemblMetazoa" id="SSS_5292s_mrna">
    <property type="protein sequence ID" value="KAF7492577.1"/>
    <property type="gene ID" value="SSS_5292"/>
</dbReference>
<dbReference type="GO" id="GO:0007346">
    <property type="term" value="P:regulation of mitotic cell cycle"/>
    <property type="evidence" value="ECO:0007669"/>
    <property type="project" value="TreeGrafter"/>
</dbReference>
<dbReference type="SUPFAM" id="SSF56112">
    <property type="entry name" value="Protein kinase-like (PK-like)"/>
    <property type="match status" value="1"/>
</dbReference>
<dbReference type="InterPro" id="IPR008271">
    <property type="entry name" value="Ser/Thr_kinase_AS"/>
</dbReference>
<dbReference type="FunFam" id="1.10.510.10:FF:000624">
    <property type="entry name" value="Mitogen-activated protein kinase"/>
    <property type="match status" value="1"/>
</dbReference>
<gene>
    <name evidence="10" type="ORF">SSS_5292</name>
</gene>
<evidence type="ECO:0000313" key="12">
    <source>
        <dbReference type="Proteomes" id="UP000070412"/>
    </source>
</evidence>
<reference evidence="12" key="1">
    <citation type="journal article" date="2020" name="PLoS Negl. Trop. Dis.">
        <title>High-quality nuclear genome for Sarcoptes scabiei-A critical resource for a neglected parasite.</title>
        <authorList>
            <person name="Korhonen P.K."/>
            <person name="Gasser R.B."/>
            <person name="Ma G."/>
            <person name="Wang T."/>
            <person name="Stroehlein A.J."/>
            <person name="Young N.D."/>
            <person name="Ang C.S."/>
            <person name="Fernando D.D."/>
            <person name="Lu H.C."/>
            <person name="Taylor S."/>
            <person name="Reynolds S.L."/>
            <person name="Mofiz E."/>
            <person name="Najaraj S.H."/>
            <person name="Gowda H."/>
            <person name="Madugundu A."/>
            <person name="Renuse S."/>
            <person name="Holt D."/>
            <person name="Pandey A."/>
            <person name="Papenfuss A.T."/>
            <person name="Fischer K."/>
        </authorList>
    </citation>
    <scope>NUCLEOTIDE SEQUENCE [LARGE SCALE GENOMIC DNA]</scope>
</reference>
<feature type="binding site" evidence="7">
    <location>
        <position position="87"/>
    </location>
    <ligand>
        <name>ATP</name>
        <dbReference type="ChEBI" id="CHEBI:30616"/>
    </ligand>
</feature>
<dbReference type="PANTHER" id="PTHR24056:SF508">
    <property type="entry name" value="CYCLIN-DEPENDENT KINASE 10"/>
    <property type="match status" value="1"/>
</dbReference>
<dbReference type="GO" id="GO:0080090">
    <property type="term" value="P:regulation of primary metabolic process"/>
    <property type="evidence" value="ECO:0007669"/>
    <property type="project" value="UniProtKB-ARBA"/>
</dbReference>
<dbReference type="GO" id="GO:0005524">
    <property type="term" value="F:ATP binding"/>
    <property type="evidence" value="ECO:0007669"/>
    <property type="project" value="UniProtKB-UniRule"/>
</dbReference>
<dbReference type="PROSITE" id="PS50011">
    <property type="entry name" value="PROTEIN_KINASE_DOM"/>
    <property type="match status" value="1"/>
</dbReference>
<feature type="domain" description="Protein kinase" evidence="9">
    <location>
        <begin position="58"/>
        <end position="315"/>
    </location>
</feature>
<accession>A0A834RBG5</accession>
<keyword evidence="12" id="KW-1185">Reference proteome</keyword>
<evidence type="ECO:0000256" key="1">
    <source>
        <dbReference type="ARBA" id="ARBA00006485"/>
    </source>
</evidence>
<evidence type="ECO:0000313" key="11">
    <source>
        <dbReference type="EnsemblMetazoa" id="KAF7492577.1"/>
    </source>
</evidence>
<keyword evidence="5 10" id="KW-0418">Kinase</keyword>
<reference evidence="10" key="2">
    <citation type="submission" date="2020-01" db="EMBL/GenBank/DDBJ databases">
        <authorList>
            <person name="Korhonen P.K.K."/>
            <person name="Guangxu M.G."/>
            <person name="Wang T.W."/>
            <person name="Stroehlein A.J.S."/>
            <person name="Young N.D."/>
            <person name="Ang C.-S.A."/>
            <person name="Fernando D.W.F."/>
            <person name="Lu H.L."/>
            <person name="Taylor S.T."/>
            <person name="Ehtesham M.E.M."/>
            <person name="Najaraj S.H.N."/>
            <person name="Harsha G.H.G."/>
            <person name="Madugundu A.M."/>
            <person name="Renuse S.R."/>
            <person name="Holt D.H."/>
            <person name="Pandey A.P."/>
            <person name="Papenfuss A.P."/>
            <person name="Gasser R.B.G."/>
            <person name="Fischer K.F."/>
        </authorList>
    </citation>
    <scope>NUCLEOTIDE SEQUENCE</scope>
    <source>
        <strain evidence="10">SSS_KF_BRIS2020</strain>
    </source>
</reference>
<evidence type="ECO:0000256" key="2">
    <source>
        <dbReference type="ARBA" id="ARBA00022527"/>
    </source>
</evidence>
<evidence type="ECO:0000256" key="6">
    <source>
        <dbReference type="ARBA" id="ARBA00022840"/>
    </source>
</evidence>
<proteinExistence type="inferred from homology"/>
<dbReference type="GO" id="GO:0005634">
    <property type="term" value="C:nucleus"/>
    <property type="evidence" value="ECO:0007669"/>
    <property type="project" value="UniProtKB-ARBA"/>
</dbReference>
<dbReference type="Proteomes" id="UP000070412">
    <property type="component" value="Unassembled WGS sequence"/>
</dbReference>
<dbReference type="InterPro" id="IPR000719">
    <property type="entry name" value="Prot_kinase_dom"/>
</dbReference>
<dbReference type="OrthoDB" id="1732493at2759"/>
<dbReference type="InterPro" id="IPR050108">
    <property type="entry name" value="CDK"/>
</dbReference>
<sequence length="345" mass="39586">MDDSDETSTIHNKKFDDSNDGCFSHIENKFIPESQLNSNLDTKNLDYFLGSCKYVGDYDQLDRIGQGAYGIVYRAKNIKTNEIAALKQIKIEDLRWGFPISSIREINILRQLRHPNVVKFHDVVAGKELQNVYLVMEYCEHDLATFIDKKIPFDDSQIKCVMHQLFLGLRYLHKNYIIHRDIKVSNLLFNQKGVLKIADFGLARKCGALDELMSPCVVTLWYRAPEILLQSNKHTAAMDMWSAGCVFGELLLQKPLLTGKSEMQQIEMIIDLIGTPNSKIWPEFSSACIRLLNLLLVYDPTKRSTAEDSLQSSYFHEHPLPCSTIDVSMLINENLKRKNDNFAKE</sequence>
<dbReference type="GO" id="GO:0010556">
    <property type="term" value="P:regulation of macromolecule biosynthetic process"/>
    <property type="evidence" value="ECO:0007669"/>
    <property type="project" value="UniProtKB-ARBA"/>
</dbReference>
<keyword evidence="6 7" id="KW-0067">ATP-binding</keyword>
<evidence type="ECO:0000256" key="5">
    <source>
        <dbReference type="ARBA" id="ARBA00022777"/>
    </source>
</evidence>
<dbReference type="FunFam" id="3.30.200.20:FF:000172">
    <property type="entry name" value="cyclin-dependent kinase G-2 isoform X1"/>
    <property type="match status" value="1"/>
</dbReference>
<comment type="similarity">
    <text evidence="1">Belongs to the protein kinase superfamily. CMGC Ser/Thr protein kinase family. CDC2/CDKX subfamily.</text>
</comment>
<dbReference type="SMART" id="SM00220">
    <property type="entry name" value="S_TKc"/>
    <property type="match status" value="1"/>
</dbReference>
<dbReference type="EMBL" id="WVUK01000056">
    <property type="protein sequence ID" value="KAF7492577.1"/>
    <property type="molecule type" value="Genomic_DNA"/>
</dbReference>
<evidence type="ECO:0000256" key="4">
    <source>
        <dbReference type="ARBA" id="ARBA00022741"/>
    </source>
</evidence>
<dbReference type="GO" id="GO:0004674">
    <property type="term" value="F:protein serine/threonine kinase activity"/>
    <property type="evidence" value="ECO:0007669"/>
    <property type="project" value="UniProtKB-KW"/>
</dbReference>
<dbReference type="Pfam" id="PF00069">
    <property type="entry name" value="Pkinase"/>
    <property type="match status" value="1"/>
</dbReference>
<evidence type="ECO:0000259" key="9">
    <source>
        <dbReference type="PROSITE" id="PS50011"/>
    </source>
</evidence>
<keyword evidence="3" id="KW-0808">Transferase</keyword>
<reference evidence="11" key="3">
    <citation type="submission" date="2022-06" db="UniProtKB">
        <authorList>
            <consortium name="EnsemblMetazoa"/>
        </authorList>
    </citation>
    <scope>IDENTIFICATION</scope>
</reference>
<organism evidence="10">
    <name type="scientific">Sarcoptes scabiei</name>
    <name type="common">Itch mite</name>
    <name type="synonym">Acarus scabiei</name>
    <dbReference type="NCBI Taxonomy" id="52283"/>
    <lineage>
        <taxon>Eukaryota</taxon>
        <taxon>Metazoa</taxon>
        <taxon>Ecdysozoa</taxon>
        <taxon>Arthropoda</taxon>
        <taxon>Chelicerata</taxon>
        <taxon>Arachnida</taxon>
        <taxon>Acari</taxon>
        <taxon>Acariformes</taxon>
        <taxon>Sarcoptiformes</taxon>
        <taxon>Astigmata</taxon>
        <taxon>Psoroptidia</taxon>
        <taxon>Sarcoptoidea</taxon>
        <taxon>Sarcoptidae</taxon>
        <taxon>Sarcoptinae</taxon>
        <taxon>Sarcoptes</taxon>
    </lineage>
</organism>
<protein>
    <submittedName>
        <fullName evidence="10">Cyclin-dependent kinase 10</fullName>
    </submittedName>
</protein>
<dbReference type="InterPro" id="IPR017441">
    <property type="entry name" value="Protein_kinase_ATP_BS"/>
</dbReference>
<name>A0A834RBG5_SARSC</name>
<evidence type="ECO:0000313" key="10">
    <source>
        <dbReference type="EMBL" id="KAF7492577.1"/>
    </source>
</evidence>
<dbReference type="PANTHER" id="PTHR24056">
    <property type="entry name" value="CELL DIVISION PROTEIN KINASE"/>
    <property type="match status" value="1"/>
</dbReference>
<evidence type="ECO:0000256" key="3">
    <source>
        <dbReference type="ARBA" id="ARBA00022679"/>
    </source>
</evidence>
<evidence type="ECO:0000256" key="8">
    <source>
        <dbReference type="RuleBase" id="RU000304"/>
    </source>
</evidence>
<keyword evidence="4 7" id="KW-0547">Nucleotide-binding</keyword>
<dbReference type="PROSITE" id="PS00107">
    <property type="entry name" value="PROTEIN_KINASE_ATP"/>
    <property type="match status" value="1"/>
</dbReference>
<dbReference type="Gene3D" id="3.30.200.20">
    <property type="entry name" value="Phosphorylase Kinase, domain 1"/>
    <property type="match status" value="1"/>
</dbReference>
<evidence type="ECO:0000256" key="7">
    <source>
        <dbReference type="PROSITE-ProRule" id="PRU10141"/>
    </source>
</evidence>
<dbReference type="Gene3D" id="1.10.510.10">
    <property type="entry name" value="Transferase(Phosphotransferase) domain 1"/>
    <property type="match status" value="1"/>
</dbReference>